<sequence length="103" mass="12057">MEDQEQNESNNNSQKKNVRKPTTLKALLRNRASNQKFPIQFNNRLRPKGPNKNAFISFVALEGRQRASILIPQWEDVEEGVKNQIWEAIRVVIFFIITLIYTD</sequence>
<comment type="caution">
    <text evidence="2">The sequence shown here is derived from an EMBL/GenBank/DDBJ whole genome shotgun (WGS) entry which is preliminary data.</text>
</comment>
<evidence type="ECO:0000313" key="2">
    <source>
        <dbReference type="EMBL" id="CAH9075006.1"/>
    </source>
</evidence>
<evidence type="ECO:0000313" key="3">
    <source>
        <dbReference type="Proteomes" id="UP001152523"/>
    </source>
</evidence>
<gene>
    <name evidence="2" type="ORF">CEPIT_LOCUS5194</name>
</gene>
<proteinExistence type="predicted"/>
<feature type="region of interest" description="Disordered" evidence="1">
    <location>
        <begin position="1"/>
        <end position="22"/>
    </location>
</feature>
<accession>A0AAV0CDJ8</accession>
<evidence type="ECO:0000256" key="1">
    <source>
        <dbReference type="SAM" id="MobiDB-lite"/>
    </source>
</evidence>
<protein>
    <submittedName>
        <fullName evidence="2">Uncharacterized protein</fullName>
    </submittedName>
</protein>
<organism evidence="2 3">
    <name type="scientific">Cuscuta epithymum</name>
    <dbReference type="NCBI Taxonomy" id="186058"/>
    <lineage>
        <taxon>Eukaryota</taxon>
        <taxon>Viridiplantae</taxon>
        <taxon>Streptophyta</taxon>
        <taxon>Embryophyta</taxon>
        <taxon>Tracheophyta</taxon>
        <taxon>Spermatophyta</taxon>
        <taxon>Magnoliopsida</taxon>
        <taxon>eudicotyledons</taxon>
        <taxon>Gunneridae</taxon>
        <taxon>Pentapetalae</taxon>
        <taxon>asterids</taxon>
        <taxon>lamiids</taxon>
        <taxon>Solanales</taxon>
        <taxon>Convolvulaceae</taxon>
        <taxon>Cuscuteae</taxon>
        <taxon>Cuscuta</taxon>
        <taxon>Cuscuta subgen. Cuscuta</taxon>
    </lineage>
</organism>
<keyword evidence="3" id="KW-1185">Reference proteome</keyword>
<dbReference type="Proteomes" id="UP001152523">
    <property type="component" value="Unassembled WGS sequence"/>
</dbReference>
<dbReference type="AlphaFoldDB" id="A0AAV0CDJ8"/>
<name>A0AAV0CDJ8_9ASTE</name>
<dbReference type="EMBL" id="CAMAPF010000028">
    <property type="protein sequence ID" value="CAH9075006.1"/>
    <property type="molecule type" value="Genomic_DNA"/>
</dbReference>
<reference evidence="2" key="1">
    <citation type="submission" date="2022-07" db="EMBL/GenBank/DDBJ databases">
        <authorList>
            <person name="Macas J."/>
            <person name="Novak P."/>
            <person name="Neumann P."/>
        </authorList>
    </citation>
    <scope>NUCLEOTIDE SEQUENCE</scope>
</reference>